<keyword evidence="2" id="KW-0732">Signal</keyword>
<dbReference type="RefSeq" id="WP_109251056.1">
    <property type="nucleotide sequence ID" value="NZ_QCXQ01000006.1"/>
</dbReference>
<evidence type="ECO:0000313" key="3">
    <source>
        <dbReference type="EMBL" id="PWF99598.1"/>
    </source>
</evidence>
<feature type="compositionally biased region" description="Acidic residues" evidence="1">
    <location>
        <begin position="127"/>
        <end position="137"/>
    </location>
</feature>
<sequence length="174" mass="18724">MAKKGFLLGLVLGGAAAYAAYRSMDASRRQEINDKARDHYNDLKDRAVDYAFYASDALDDFKDVVANRTADFKANAADWRANMENDADKAAHTVAEKGSETSTQFETAADHLRNELANKSNEVKDDLSDEDDIELSSDEALKTSDKAKVASSAKSEATPKADSATSAATSASSK</sequence>
<feature type="chain" id="PRO_5039224060" description="YtxH domain-containing protein" evidence="2">
    <location>
        <begin position="20"/>
        <end position="174"/>
    </location>
</feature>
<feature type="compositionally biased region" description="Low complexity" evidence="1">
    <location>
        <begin position="149"/>
        <end position="174"/>
    </location>
</feature>
<evidence type="ECO:0000256" key="2">
    <source>
        <dbReference type="SAM" id="SignalP"/>
    </source>
</evidence>
<evidence type="ECO:0008006" key="5">
    <source>
        <dbReference type="Google" id="ProtNLM"/>
    </source>
</evidence>
<comment type="caution">
    <text evidence="3">The sequence shown here is derived from an EMBL/GenBank/DDBJ whole genome shotgun (WGS) entry which is preliminary data.</text>
</comment>
<evidence type="ECO:0000256" key="1">
    <source>
        <dbReference type="SAM" id="MobiDB-lite"/>
    </source>
</evidence>
<reference evidence="3 4" key="1">
    <citation type="journal article" date="2018" name="Int. J. Syst. Evol. Microbiol.">
        <title>Lactobacillus bambusae sp. nov., isolated from a traditional fermented Ma-bamboo shoots of Taiwan.</title>
        <authorList>
            <person name="Wang L.-T."/>
        </authorList>
    </citation>
    <scope>NUCLEOTIDE SEQUENCE [LARGE SCALE GENOMIC DNA]</scope>
    <source>
        <strain evidence="3 4">BS-W1</strain>
    </source>
</reference>
<keyword evidence="4" id="KW-1185">Reference proteome</keyword>
<name>A0A2V1MX44_9LACO</name>
<dbReference type="OrthoDB" id="2329788at2"/>
<organism evidence="3 4">
    <name type="scientific">Levilactobacillus bambusae</name>
    <dbReference type="NCBI Taxonomy" id="2024736"/>
    <lineage>
        <taxon>Bacteria</taxon>
        <taxon>Bacillati</taxon>
        <taxon>Bacillota</taxon>
        <taxon>Bacilli</taxon>
        <taxon>Lactobacillales</taxon>
        <taxon>Lactobacillaceae</taxon>
        <taxon>Levilactobacillus</taxon>
    </lineage>
</organism>
<evidence type="ECO:0000313" key="4">
    <source>
        <dbReference type="Proteomes" id="UP000245080"/>
    </source>
</evidence>
<gene>
    <name evidence="3" type="ORF">DCM90_09155</name>
</gene>
<proteinExistence type="predicted"/>
<feature type="compositionally biased region" description="Basic and acidic residues" evidence="1">
    <location>
        <begin position="115"/>
        <end position="126"/>
    </location>
</feature>
<dbReference type="EMBL" id="QCXQ01000006">
    <property type="protein sequence ID" value="PWF99598.1"/>
    <property type="molecule type" value="Genomic_DNA"/>
</dbReference>
<feature type="compositionally biased region" description="Basic and acidic residues" evidence="1">
    <location>
        <begin position="139"/>
        <end position="148"/>
    </location>
</feature>
<protein>
    <recommendedName>
        <fullName evidence="5">YtxH domain-containing protein</fullName>
    </recommendedName>
</protein>
<dbReference type="AlphaFoldDB" id="A0A2V1MX44"/>
<dbReference type="Proteomes" id="UP000245080">
    <property type="component" value="Unassembled WGS sequence"/>
</dbReference>
<accession>A0A2V1MX44</accession>
<feature type="signal peptide" evidence="2">
    <location>
        <begin position="1"/>
        <end position="19"/>
    </location>
</feature>
<feature type="region of interest" description="Disordered" evidence="1">
    <location>
        <begin position="115"/>
        <end position="174"/>
    </location>
</feature>